<protein>
    <submittedName>
        <fullName evidence="2">Relaxase/mobilization nuclease-like protein</fullName>
    </submittedName>
</protein>
<proteinExistence type="predicted"/>
<dbReference type="Proteomes" id="UP000245720">
    <property type="component" value="Unassembled WGS sequence"/>
</dbReference>
<reference evidence="2 3" key="1">
    <citation type="submission" date="2018-05" db="EMBL/GenBank/DDBJ databases">
        <title>The Hungate 1000. A catalogue of reference genomes from the rumen microbiome.</title>
        <authorList>
            <person name="Kelly W."/>
        </authorList>
    </citation>
    <scope>NUCLEOTIDE SEQUENCE [LARGE SCALE GENOMIC DNA]</scope>
    <source>
        <strain evidence="2 3">SAb67</strain>
    </source>
</reference>
<dbReference type="InterPro" id="IPR005094">
    <property type="entry name" value="Endonuclease_MobA/VirD2"/>
</dbReference>
<gene>
    <name evidence="2" type="ORF">IE37_01958</name>
</gene>
<evidence type="ECO:0000313" key="3">
    <source>
        <dbReference type="Proteomes" id="UP000245720"/>
    </source>
</evidence>
<dbReference type="Pfam" id="PF03432">
    <property type="entry name" value="Relaxase"/>
    <property type="match status" value="1"/>
</dbReference>
<dbReference type="EMBL" id="QGDI01000007">
    <property type="protein sequence ID" value="PWJ12268.1"/>
    <property type="molecule type" value="Genomic_DNA"/>
</dbReference>
<accession>A0A315YL41</accession>
<feature type="domain" description="MobA/VirD2-like nuclease" evidence="1">
    <location>
        <begin position="23"/>
        <end position="152"/>
    </location>
</feature>
<evidence type="ECO:0000259" key="1">
    <source>
        <dbReference type="Pfam" id="PF03432"/>
    </source>
</evidence>
<name>A0A315YL41_RUMFL</name>
<sequence length="400" mass="45326">MSLLIARQGDNRTINDFKTMYDYATDPFKTKDRHFVYTFGAVTDDPFAEMLAVKTVFGKTGGRQYTQMILSPTPIGNEIADEDFFEMSKEIAIPIYENGFHCTITVHFDTGKRHLHLLQNCVSFVDGHKFSQSISQLNRFKLHCNKVLTKYGFDPICRATEMIEDKKEYSFADGYDFLEAYNEIADDIAFNFYNICEAPPVPTVEAPSVSHNSKYDNPDWPSEGGYNHFFAANYPGYQEAWDMLSSIGNNYCRDTTFDNAFSPPSECVPISPFSPADFTPAIIVRDSSPQTVAYDESEYGSGLFIDYSKHYDIHVPETIPPDEVESIIKKVPMMTEKQKNDAIKSASAAKHALEHRGNNSKVILDLSEQVTLHFNDEEKRNEVPDVIDVECNDITDANNK</sequence>
<dbReference type="RefSeq" id="WP_109726726.1">
    <property type="nucleotide sequence ID" value="NZ_QGDI01000007.1"/>
</dbReference>
<organism evidence="2 3">
    <name type="scientific">Ruminococcus flavefaciens</name>
    <dbReference type="NCBI Taxonomy" id="1265"/>
    <lineage>
        <taxon>Bacteria</taxon>
        <taxon>Bacillati</taxon>
        <taxon>Bacillota</taxon>
        <taxon>Clostridia</taxon>
        <taxon>Eubacteriales</taxon>
        <taxon>Oscillospiraceae</taxon>
        <taxon>Ruminococcus</taxon>
    </lineage>
</organism>
<comment type="caution">
    <text evidence="2">The sequence shown here is derived from an EMBL/GenBank/DDBJ whole genome shotgun (WGS) entry which is preliminary data.</text>
</comment>
<dbReference type="AlphaFoldDB" id="A0A315YL41"/>
<evidence type="ECO:0000313" key="2">
    <source>
        <dbReference type="EMBL" id="PWJ12268.1"/>
    </source>
</evidence>
<dbReference type="OrthoDB" id="9762440at2"/>